<evidence type="ECO:0000313" key="1">
    <source>
        <dbReference type="EMBL" id="SVC64312.1"/>
    </source>
</evidence>
<name>A0A382NX63_9ZZZZ</name>
<accession>A0A382NX63</accession>
<sequence>MASGDVAEWLGGGLQNLIQRFKSARRLQFNKFSCTSIDLI</sequence>
<gene>
    <name evidence="1" type="ORF">METZ01_LOCUS317166</name>
</gene>
<protein>
    <submittedName>
        <fullName evidence="1">Uncharacterized protein</fullName>
    </submittedName>
</protein>
<organism evidence="1">
    <name type="scientific">marine metagenome</name>
    <dbReference type="NCBI Taxonomy" id="408172"/>
    <lineage>
        <taxon>unclassified sequences</taxon>
        <taxon>metagenomes</taxon>
        <taxon>ecological metagenomes</taxon>
    </lineage>
</organism>
<dbReference type="AlphaFoldDB" id="A0A382NX63"/>
<reference evidence="1" key="1">
    <citation type="submission" date="2018-05" db="EMBL/GenBank/DDBJ databases">
        <authorList>
            <person name="Lanie J.A."/>
            <person name="Ng W.-L."/>
            <person name="Kazmierczak K.M."/>
            <person name="Andrzejewski T.M."/>
            <person name="Davidsen T.M."/>
            <person name="Wayne K.J."/>
            <person name="Tettelin H."/>
            <person name="Glass J.I."/>
            <person name="Rusch D."/>
            <person name="Podicherti R."/>
            <person name="Tsui H.-C.T."/>
            <person name="Winkler M.E."/>
        </authorList>
    </citation>
    <scope>NUCLEOTIDE SEQUENCE</scope>
</reference>
<proteinExistence type="predicted"/>
<dbReference type="EMBL" id="UINC01102580">
    <property type="protein sequence ID" value="SVC64312.1"/>
    <property type="molecule type" value="Genomic_DNA"/>
</dbReference>